<accession>A0A3S0P8X6</accession>
<reference evidence="1 2" key="1">
    <citation type="submission" date="2018-12" db="EMBL/GenBank/DDBJ databases">
        <title>Genome sequencing of Prevotella sp. KCOM 3155 (= JS262).</title>
        <authorList>
            <person name="Kook J.-K."/>
            <person name="Park S.-N."/>
            <person name="Lim Y.K."/>
        </authorList>
    </citation>
    <scope>NUCLEOTIDE SEQUENCE [LARGE SCALE GENOMIC DNA]</scope>
    <source>
        <strain evidence="1 2">KCOM 3155</strain>
    </source>
</reference>
<keyword evidence="2" id="KW-1185">Reference proteome</keyword>
<proteinExistence type="predicted"/>
<protein>
    <submittedName>
        <fullName evidence="1">Uncharacterized protein</fullName>
    </submittedName>
</protein>
<evidence type="ECO:0000313" key="1">
    <source>
        <dbReference type="EMBL" id="RUL59842.1"/>
    </source>
</evidence>
<name>A0A3S0P8X6_9BACT</name>
<dbReference type="EMBL" id="RYYU01000001">
    <property type="protein sequence ID" value="RUL59842.1"/>
    <property type="molecule type" value="Genomic_DNA"/>
</dbReference>
<sequence>MHSIRRALVWLRRSRHSRGFGVQSPWAYRFIRYVINEHYPYYSYDDFKIRWGNTCRKERKLCRLYFRISNYLQSPFAVDYSESCDIFSDHVNTGCSNTAVYNIPLHSTPNDMDCILSKYKTIPLFRLSLEADYKTMFAKALLKTDMQSVFIVEGINRNAETKRFWKEIVTSKRYPTTFDLYYCGIIFFNKKRYKENYIVNF</sequence>
<dbReference type="OrthoDB" id="5464618at2"/>
<gene>
    <name evidence="1" type="ORF">EHV08_08810</name>
</gene>
<organism evidence="1 2">
    <name type="scientific">Prevotella koreensis</name>
    <dbReference type="NCBI Taxonomy" id="2490854"/>
    <lineage>
        <taxon>Bacteria</taxon>
        <taxon>Pseudomonadati</taxon>
        <taxon>Bacteroidota</taxon>
        <taxon>Bacteroidia</taxon>
        <taxon>Bacteroidales</taxon>
        <taxon>Prevotellaceae</taxon>
        <taxon>Prevotella</taxon>
    </lineage>
</organism>
<dbReference type="AlphaFoldDB" id="A0A3S0P8X6"/>
<dbReference type="RefSeq" id="WP_126678945.1">
    <property type="nucleotide sequence ID" value="NZ_RYYU01000001.1"/>
</dbReference>
<evidence type="ECO:0000313" key="2">
    <source>
        <dbReference type="Proteomes" id="UP000278983"/>
    </source>
</evidence>
<comment type="caution">
    <text evidence="1">The sequence shown here is derived from an EMBL/GenBank/DDBJ whole genome shotgun (WGS) entry which is preliminary data.</text>
</comment>
<dbReference type="Proteomes" id="UP000278983">
    <property type="component" value="Unassembled WGS sequence"/>
</dbReference>